<dbReference type="RefSeq" id="WP_200607279.1">
    <property type="nucleotide sequence ID" value="NZ_JAEHHL010000001.1"/>
</dbReference>
<proteinExistence type="predicted"/>
<accession>A0A8J7M6B7</accession>
<gene>
    <name evidence="2" type="ORF">H0I76_03875</name>
</gene>
<name>A0A8J7M6B7_9RHOB</name>
<reference evidence="2" key="1">
    <citation type="submission" date="2020-12" db="EMBL/GenBank/DDBJ databases">
        <title>Bacterial taxonomy.</title>
        <authorList>
            <person name="Pan X."/>
        </authorList>
    </citation>
    <scope>NUCLEOTIDE SEQUENCE</scope>
    <source>
        <strain evidence="2">M0105</strain>
    </source>
</reference>
<feature type="region of interest" description="Disordered" evidence="1">
    <location>
        <begin position="76"/>
        <end position="96"/>
    </location>
</feature>
<protein>
    <submittedName>
        <fullName evidence="2">Uncharacterized protein</fullName>
    </submittedName>
</protein>
<organism evidence="2 3">
    <name type="scientific">Thermohalobaculum xanthum</name>
    <dbReference type="NCBI Taxonomy" id="2753746"/>
    <lineage>
        <taxon>Bacteria</taxon>
        <taxon>Pseudomonadati</taxon>
        <taxon>Pseudomonadota</taxon>
        <taxon>Alphaproteobacteria</taxon>
        <taxon>Rhodobacterales</taxon>
        <taxon>Paracoccaceae</taxon>
        <taxon>Thermohalobaculum</taxon>
    </lineage>
</organism>
<evidence type="ECO:0000256" key="1">
    <source>
        <dbReference type="SAM" id="MobiDB-lite"/>
    </source>
</evidence>
<evidence type="ECO:0000313" key="3">
    <source>
        <dbReference type="Proteomes" id="UP000655420"/>
    </source>
</evidence>
<evidence type="ECO:0000313" key="2">
    <source>
        <dbReference type="EMBL" id="MBK0398319.1"/>
    </source>
</evidence>
<dbReference type="EMBL" id="JAEHHL010000001">
    <property type="protein sequence ID" value="MBK0398319.1"/>
    <property type="molecule type" value="Genomic_DNA"/>
</dbReference>
<dbReference type="Proteomes" id="UP000655420">
    <property type="component" value="Unassembled WGS sequence"/>
</dbReference>
<keyword evidence="3" id="KW-1185">Reference proteome</keyword>
<comment type="caution">
    <text evidence="2">The sequence shown here is derived from an EMBL/GenBank/DDBJ whole genome shotgun (WGS) entry which is preliminary data.</text>
</comment>
<sequence length="96" mass="10700">MWLTVRLRPVWLAPDKISFQINALWTRRCEVSARAALRSGPISGSSAAFLPVYKFTFVKIVNPTINTETRFEMHVGDPGGNNIASGKRNAGIERIK</sequence>
<dbReference type="AlphaFoldDB" id="A0A8J7M6B7"/>